<dbReference type="HOGENOM" id="CLU_2345621_0_0_9"/>
<evidence type="ECO:0000256" key="1">
    <source>
        <dbReference type="SAM" id="Phobius"/>
    </source>
</evidence>
<keyword evidence="3" id="KW-1185">Reference proteome</keyword>
<keyword evidence="1" id="KW-0472">Membrane</keyword>
<name>Q67NU1_SYMTH</name>
<evidence type="ECO:0000313" key="3">
    <source>
        <dbReference type="Proteomes" id="UP000000417"/>
    </source>
</evidence>
<organism evidence="2 3">
    <name type="scientific">Symbiobacterium thermophilum (strain DSM 24528 / JCM 14929 / IAM 14863 / T)</name>
    <dbReference type="NCBI Taxonomy" id="292459"/>
    <lineage>
        <taxon>Bacteria</taxon>
        <taxon>Bacillati</taxon>
        <taxon>Bacillota</taxon>
        <taxon>Clostridia</taxon>
        <taxon>Eubacteriales</taxon>
        <taxon>Symbiobacteriaceae</taxon>
        <taxon>Symbiobacterium</taxon>
    </lineage>
</organism>
<protein>
    <submittedName>
        <fullName evidence="2">Uncharacterized protein</fullName>
    </submittedName>
</protein>
<reference evidence="2 3" key="1">
    <citation type="journal article" date="2004" name="Nucleic Acids Res.">
        <title>Genome sequence of Symbiobacterium thermophilum, an uncultivable bacterium that depends on microbial commensalism.</title>
        <authorList>
            <person name="Ueda K."/>
            <person name="Yamashita A."/>
            <person name="Ishikawa J."/>
            <person name="Shimada M."/>
            <person name="Watsuji T."/>
            <person name="Morimura K."/>
            <person name="Ikeda H."/>
            <person name="Hattori M."/>
            <person name="Beppu T."/>
        </authorList>
    </citation>
    <scope>NUCLEOTIDE SEQUENCE [LARGE SCALE GENOMIC DNA]</scope>
    <source>
        <strain evidence="3">T / IAM 14863</strain>
    </source>
</reference>
<proteinExistence type="predicted"/>
<sequence length="97" mass="10853">MTLGVTGVQRPAEGLDWREERDREAVEAFQARHRRLADAVERVLMRLVVLGLVILALAQMVGMDRFGLLAALEGTPVHEVTDWSRSLARTANIPYGR</sequence>
<keyword evidence="1" id="KW-1133">Transmembrane helix</keyword>
<gene>
    <name evidence="2" type="ordered locus">STH1667</name>
</gene>
<accession>Q67NU1</accession>
<dbReference type="KEGG" id="sth:STH1667"/>
<dbReference type="AlphaFoldDB" id="Q67NU1"/>
<dbReference type="STRING" id="292459.STH1667"/>
<dbReference type="Proteomes" id="UP000000417">
    <property type="component" value="Chromosome"/>
</dbReference>
<dbReference type="EMBL" id="AP006840">
    <property type="protein sequence ID" value="BAD40652.1"/>
    <property type="molecule type" value="Genomic_DNA"/>
</dbReference>
<feature type="transmembrane region" description="Helical" evidence="1">
    <location>
        <begin position="43"/>
        <end position="62"/>
    </location>
</feature>
<keyword evidence="1" id="KW-0812">Transmembrane</keyword>
<evidence type="ECO:0000313" key="2">
    <source>
        <dbReference type="EMBL" id="BAD40652.1"/>
    </source>
</evidence>